<evidence type="ECO:0000313" key="4">
    <source>
        <dbReference type="Proteomes" id="UP000254879"/>
    </source>
</evidence>
<dbReference type="Proteomes" id="UP000254879">
    <property type="component" value="Unassembled WGS sequence"/>
</dbReference>
<proteinExistence type="predicted"/>
<evidence type="ECO:0000259" key="2">
    <source>
        <dbReference type="Pfam" id="PF01464"/>
    </source>
</evidence>
<feature type="domain" description="Transglycosylase SLT" evidence="2">
    <location>
        <begin position="111"/>
        <end position="211"/>
    </location>
</feature>
<gene>
    <name evidence="3" type="primary">slt</name>
    <name evidence="3" type="ORF">NCTC10815_01243</name>
</gene>
<dbReference type="RefSeq" id="WP_115345794.1">
    <property type="nucleotide sequence ID" value="NZ_UGPG01000001.1"/>
</dbReference>
<reference evidence="3 4" key="1">
    <citation type="submission" date="2018-06" db="EMBL/GenBank/DDBJ databases">
        <authorList>
            <consortium name="Pathogen Informatics"/>
            <person name="Doyle S."/>
        </authorList>
    </citation>
    <scope>NUCLEOTIDE SEQUENCE [LARGE SCALE GENOMIC DNA]</scope>
    <source>
        <strain evidence="4">NCTC 10815</strain>
    </source>
</reference>
<accession>A0A378MDN6</accession>
<dbReference type="InterPro" id="IPR023346">
    <property type="entry name" value="Lysozyme-like_dom_sf"/>
</dbReference>
<dbReference type="Gene3D" id="1.10.530.10">
    <property type="match status" value="1"/>
</dbReference>
<evidence type="ECO:0000313" key="3">
    <source>
        <dbReference type="EMBL" id="STY43934.1"/>
    </source>
</evidence>
<dbReference type="AlphaFoldDB" id="A0A378MDN6"/>
<organism evidence="3 4">
    <name type="scientific">Listeria grayi</name>
    <name type="common">Listeria murrayi</name>
    <dbReference type="NCBI Taxonomy" id="1641"/>
    <lineage>
        <taxon>Bacteria</taxon>
        <taxon>Bacillati</taxon>
        <taxon>Bacillota</taxon>
        <taxon>Bacilli</taxon>
        <taxon>Bacillales</taxon>
        <taxon>Listeriaceae</taxon>
        <taxon>Listeria</taxon>
    </lineage>
</organism>
<evidence type="ECO:0000256" key="1">
    <source>
        <dbReference type="SAM" id="MobiDB-lite"/>
    </source>
</evidence>
<dbReference type="EC" id="4.2.2.-" evidence="3"/>
<dbReference type="EMBL" id="UGPG01000001">
    <property type="protein sequence ID" value="STY43934.1"/>
    <property type="molecule type" value="Genomic_DNA"/>
</dbReference>
<name>A0A378MDN6_LISGR</name>
<keyword evidence="3" id="KW-0456">Lyase</keyword>
<feature type="region of interest" description="Disordered" evidence="1">
    <location>
        <begin position="22"/>
        <end position="55"/>
    </location>
</feature>
<dbReference type="PANTHER" id="PTHR37423">
    <property type="entry name" value="SOLUBLE LYTIC MUREIN TRANSGLYCOSYLASE-RELATED"/>
    <property type="match status" value="1"/>
</dbReference>
<dbReference type="SUPFAM" id="SSF53955">
    <property type="entry name" value="Lysozyme-like"/>
    <property type="match status" value="1"/>
</dbReference>
<protein>
    <submittedName>
        <fullName evidence="3">Soluble lytic murein transglycosylase</fullName>
        <ecNumber evidence="3">4.2.2.-</ecNumber>
    </submittedName>
</protein>
<dbReference type="InterPro" id="IPR008258">
    <property type="entry name" value="Transglycosylase_SLT_dom_1"/>
</dbReference>
<dbReference type="GO" id="GO:0016829">
    <property type="term" value="F:lyase activity"/>
    <property type="evidence" value="ECO:0007669"/>
    <property type="project" value="UniProtKB-KW"/>
</dbReference>
<dbReference type="CDD" id="cd00254">
    <property type="entry name" value="LT-like"/>
    <property type="match status" value="1"/>
</dbReference>
<dbReference type="Pfam" id="PF01464">
    <property type="entry name" value="SLT"/>
    <property type="match status" value="1"/>
</dbReference>
<sequence length="223" mass="23745">MNPVEQVITARKAEFNQAMTANQTAQNPKAFQSALEQQSMETAEKASPSSNKATSLDQQMAYAQSVYEAILAQGTTAAPAVSQPVKTTAANISSSPQSVSSAHDGKYATEIAAASKKYDVPESLIRKVIEVESNFNPNAVSSAGATGLMQLMYGENRLDPAANIDAGVKQLSGYIKNYKGDLSLALAAYNAGPGNVRKYGGIPPFTETQNYIKKSSERTWVDP</sequence>
<dbReference type="PANTHER" id="PTHR37423:SF2">
    <property type="entry name" value="MEMBRANE-BOUND LYTIC MUREIN TRANSGLYCOSYLASE C"/>
    <property type="match status" value="1"/>
</dbReference>